<dbReference type="Proteomes" id="UP001500782">
    <property type="component" value="Unassembled WGS sequence"/>
</dbReference>
<name>A0ABN0W0T0_9BACI</name>
<evidence type="ECO:0000256" key="1">
    <source>
        <dbReference type="ARBA" id="ARBA00004651"/>
    </source>
</evidence>
<feature type="transmembrane region" description="Helical" evidence="8">
    <location>
        <begin position="27"/>
        <end position="47"/>
    </location>
</feature>
<keyword evidence="5 8" id="KW-1133">Transmembrane helix</keyword>
<dbReference type="RefSeq" id="WP_343797045.1">
    <property type="nucleotide sequence ID" value="NZ_BAAADJ010000011.1"/>
</dbReference>
<dbReference type="PANTHER" id="PTHR30561:SF0">
    <property type="entry name" value="GUANIDINIUM EXPORTER"/>
    <property type="match status" value="1"/>
</dbReference>
<reference evidence="9 10" key="1">
    <citation type="journal article" date="2019" name="Int. J. Syst. Evol. Microbiol.">
        <title>The Global Catalogue of Microorganisms (GCM) 10K type strain sequencing project: providing services to taxonomists for standard genome sequencing and annotation.</title>
        <authorList>
            <consortium name="The Broad Institute Genomics Platform"/>
            <consortium name="The Broad Institute Genome Sequencing Center for Infectious Disease"/>
            <person name="Wu L."/>
            <person name="Ma J."/>
        </authorList>
    </citation>
    <scope>NUCLEOTIDE SEQUENCE [LARGE SCALE GENOMIC DNA]</scope>
    <source>
        <strain evidence="9 10">JCM 9731</strain>
    </source>
</reference>
<keyword evidence="4 7" id="KW-0812">Transmembrane</keyword>
<evidence type="ECO:0000256" key="3">
    <source>
        <dbReference type="ARBA" id="ARBA00022475"/>
    </source>
</evidence>
<keyword evidence="6 8" id="KW-0472">Membrane</keyword>
<evidence type="ECO:0000256" key="8">
    <source>
        <dbReference type="SAM" id="Phobius"/>
    </source>
</evidence>
<accession>A0ABN0W0T0</accession>
<keyword evidence="2" id="KW-0813">Transport</keyword>
<keyword evidence="10" id="KW-1185">Reference proteome</keyword>
<evidence type="ECO:0000256" key="5">
    <source>
        <dbReference type="ARBA" id="ARBA00022989"/>
    </source>
</evidence>
<dbReference type="InterPro" id="IPR045324">
    <property type="entry name" value="Small_multidrug_res"/>
</dbReference>
<feature type="transmembrane region" description="Helical" evidence="8">
    <location>
        <begin position="59"/>
        <end position="78"/>
    </location>
</feature>
<evidence type="ECO:0000313" key="10">
    <source>
        <dbReference type="Proteomes" id="UP001500782"/>
    </source>
</evidence>
<dbReference type="Pfam" id="PF00893">
    <property type="entry name" value="Multi_Drug_Res"/>
    <property type="match status" value="1"/>
</dbReference>
<evidence type="ECO:0000256" key="2">
    <source>
        <dbReference type="ARBA" id="ARBA00022448"/>
    </source>
</evidence>
<comment type="subcellular location">
    <subcellularLocation>
        <location evidence="1 7">Cell membrane</location>
        <topology evidence="1 7">Multi-pass membrane protein</topology>
    </subcellularLocation>
</comment>
<keyword evidence="3" id="KW-1003">Cell membrane</keyword>
<comment type="caution">
    <text evidence="9">The sequence shown here is derived from an EMBL/GenBank/DDBJ whole genome shotgun (WGS) entry which is preliminary data.</text>
</comment>
<dbReference type="InterPro" id="IPR037185">
    <property type="entry name" value="EmrE-like"/>
</dbReference>
<comment type="similarity">
    <text evidence="7">Belongs to the drug/metabolite transporter (DMT) superfamily. Small multidrug resistance (SMR) (TC 2.A.7.1) family.</text>
</comment>
<dbReference type="Gene3D" id="1.10.3730.20">
    <property type="match status" value="1"/>
</dbReference>
<proteinExistence type="inferred from homology"/>
<dbReference type="SUPFAM" id="SSF103481">
    <property type="entry name" value="Multidrug resistance efflux transporter EmrE"/>
    <property type="match status" value="1"/>
</dbReference>
<feature type="transmembrane region" description="Helical" evidence="8">
    <location>
        <begin position="84"/>
        <end position="102"/>
    </location>
</feature>
<evidence type="ECO:0000256" key="6">
    <source>
        <dbReference type="ARBA" id="ARBA00023136"/>
    </source>
</evidence>
<evidence type="ECO:0000256" key="4">
    <source>
        <dbReference type="ARBA" id="ARBA00022692"/>
    </source>
</evidence>
<protein>
    <submittedName>
        <fullName evidence="9">Quaternary ammonium compound efflux SMR transporter SugE1</fullName>
    </submittedName>
</protein>
<sequence length="115" mass="12405">MAWVWLFLGGVSEVVWAYGLKASEGFTKPAVSVITIIFMIISFYLFAKSMQIIPIGTGYAIFTGLGAAGTVIAGVFLFEETMGPMKVIFLLLLFVGIIGLKVTTKEGQEVSGEEE</sequence>
<evidence type="ECO:0000313" key="9">
    <source>
        <dbReference type="EMBL" id="GAA0322163.1"/>
    </source>
</evidence>
<dbReference type="PANTHER" id="PTHR30561">
    <property type="entry name" value="SMR FAMILY PROTON-DEPENDENT DRUG EFFLUX TRANSPORTER SUGE"/>
    <property type="match status" value="1"/>
</dbReference>
<organism evidence="9 10">
    <name type="scientific">Bacillus carboniphilus</name>
    <dbReference type="NCBI Taxonomy" id="86663"/>
    <lineage>
        <taxon>Bacteria</taxon>
        <taxon>Bacillati</taxon>
        <taxon>Bacillota</taxon>
        <taxon>Bacilli</taxon>
        <taxon>Bacillales</taxon>
        <taxon>Bacillaceae</taxon>
        <taxon>Bacillus</taxon>
    </lineage>
</organism>
<dbReference type="InterPro" id="IPR000390">
    <property type="entry name" value="Small_drug/metabolite_transptr"/>
</dbReference>
<gene>
    <name evidence="9" type="primary">sugE1</name>
    <name evidence="9" type="ORF">GCM10008967_10810</name>
</gene>
<evidence type="ECO:0000256" key="7">
    <source>
        <dbReference type="RuleBase" id="RU003942"/>
    </source>
</evidence>
<dbReference type="EMBL" id="BAAADJ010000011">
    <property type="protein sequence ID" value="GAA0322163.1"/>
    <property type="molecule type" value="Genomic_DNA"/>
</dbReference>